<evidence type="ECO:0000256" key="2">
    <source>
        <dbReference type="ARBA" id="ARBA00023054"/>
    </source>
</evidence>
<accession>A0ABY1QRP1</accession>
<dbReference type="EMBL" id="FXUL01000025">
    <property type="protein sequence ID" value="SMP76888.1"/>
    <property type="molecule type" value="Genomic_DNA"/>
</dbReference>
<keyword evidence="2" id="KW-0175">Coiled coil</keyword>
<dbReference type="PANTHER" id="PTHR32347:SF23">
    <property type="entry name" value="BLL5650 PROTEIN"/>
    <property type="match status" value="1"/>
</dbReference>
<dbReference type="InterPro" id="IPR050465">
    <property type="entry name" value="UPF0194_transport"/>
</dbReference>
<dbReference type="SUPFAM" id="SSF111369">
    <property type="entry name" value="HlyD-like secretion proteins"/>
    <property type="match status" value="1"/>
</dbReference>
<protein>
    <submittedName>
        <fullName evidence="4">Multidrug efflux pump subunit AcrA (Membrane-fusion protein)</fullName>
    </submittedName>
</protein>
<comment type="subcellular location">
    <subcellularLocation>
        <location evidence="1">Cell envelope</location>
    </subcellularLocation>
</comment>
<sequence length="457" mass="48689">MSFITSHPGPALALHAVLLSHPRLDAAAADLATRLAGIAHADRVAIGLVEGMQVRVIALSHGVTVDAGQELPTLLAAAMDEAIDQAASIAWPQPEGQPRIVAAQRELAGRHGGSVFTVPLAVEQRMVGAITFERHGETRSDALSLADCEALAQSLAPVLLLRRDGERSLRSHALATLKSTVRGIRQTGPSRAAAATVLAGALAVFFFVPLSYDVTAPVRLEGAVQRALTAPDDGYLQQVNVRPGDAVKAGQVLAELGQQDLQLERSKTESELAQHESGYGAALAQADRSMLVAYQARAEQARSRLDLIARQIARARVSAPFDGVVLSGDLTQSLGTPVQRGSPLMVVAPLDRYRLIVEVDERDIADVANGAAGRITLTALPEQAFRFRTERVAPVAVTREGRHFFEVEGKLDAGSGVLRPGLEGVARIAAPARPLASALGQRLRTWLRMSLWSLGWW</sequence>
<reference evidence="4 5" key="1">
    <citation type="submission" date="2017-05" db="EMBL/GenBank/DDBJ databases">
        <authorList>
            <person name="Varghese N."/>
            <person name="Submissions S."/>
        </authorList>
    </citation>
    <scope>NUCLEOTIDE SEQUENCE [LARGE SCALE GENOMIC DNA]</scope>
    <source>
        <strain evidence="4 5">DSM 26001</strain>
    </source>
</reference>
<evidence type="ECO:0000259" key="3">
    <source>
        <dbReference type="Pfam" id="PF13492"/>
    </source>
</evidence>
<dbReference type="SUPFAM" id="SSF55781">
    <property type="entry name" value="GAF domain-like"/>
    <property type="match status" value="1"/>
</dbReference>
<dbReference type="Gene3D" id="2.40.30.170">
    <property type="match status" value="1"/>
</dbReference>
<dbReference type="Gene3D" id="2.40.50.100">
    <property type="match status" value="1"/>
</dbReference>
<name>A0ABY1QRP1_9BURK</name>
<dbReference type="PANTHER" id="PTHR32347">
    <property type="entry name" value="EFFLUX SYSTEM COMPONENT YKNX-RELATED"/>
    <property type="match status" value="1"/>
</dbReference>
<dbReference type="Pfam" id="PF13492">
    <property type="entry name" value="GAF_3"/>
    <property type="match status" value="1"/>
</dbReference>
<comment type="caution">
    <text evidence="4">The sequence shown here is derived from an EMBL/GenBank/DDBJ whole genome shotgun (WGS) entry which is preliminary data.</text>
</comment>
<evidence type="ECO:0000313" key="4">
    <source>
        <dbReference type="EMBL" id="SMP76888.1"/>
    </source>
</evidence>
<dbReference type="RefSeq" id="WP_283444848.1">
    <property type="nucleotide sequence ID" value="NZ_FXUL01000025.1"/>
</dbReference>
<dbReference type="Proteomes" id="UP001158049">
    <property type="component" value="Unassembled WGS sequence"/>
</dbReference>
<keyword evidence="5" id="KW-1185">Reference proteome</keyword>
<evidence type="ECO:0000313" key="5">
    <source>
        <dbReference type="Proteomes" id="UP001158049"/>
    </source>
</evidence>
<dbReference type="Gene3D" id="3.30.450.40">
    <property type="match status" value="1"/>
</dbReference>
<proteinExistence type="predicted"/>
<dbReference type="InterPro" id="IPR029016">
    <property type="entry name" value="GAF-like_dom_sf"/>
</dbReference>
<organism evidence="4 5">
    <name type="scientific">Noviherbaspirillum suwonense</name>
    <dbReference type="NCBI Taxonomy" id="1224511"/>
    <lineage>
        <taxon>Bacteria</taxon>
        <taxon>Pseudomonadati</taxon>
        <taxon>Pseudomonadota</taxon>
        <taxon>Betaproteobacteria</taxon>
        <taxon>Burkholderiales</taxon>
        <taxon>Oxalobacteraceae</taxon>
        <taxon>Noviherbaspirillum</taxon>
    </lineage>
</organism>
<evidence type="ECO:0000256" key="1">
    <source>
        <dbReference type="ARBA" id="ARBA00004196"/>
    </source>
</evidence>
<feature type="domain" description="GAF" evidence="3">
    <location>
        <begin position="25"/>
        <end position="153"/>
    </location>
</feature>
<gene>
    <name evidence="4" type="ORF">SAMN06295970_12544</name>
</gene>
<dbReference type="InterPro" id="IPR003018">
    <property type="entry name" value="GAF"/>
</dbReference>